<proteinExistence type="predicted"/>
<evidence type="ECO:0000313" key="2">
    <source>
        <dbReference type="Proteomes" id="UP000295008"/>
    </source>
</evidence>
<organism evidence="1 2">
    <name type="scientific">Hydrogenispora ethanolica</name>
    <dbReference type="NCBI Taxonomy" id="1082276"/>
    <lineage>
        <taxon>Bacteria</taxon>
        <taxon>Bacillati</taxon>
        <taxon>Bacillota</taxon>
        <taxon>Hydrogenispora</taxon>
    </lineage>
</organism>
<dbReference type="EMBL" id="SLUN01000062">
    <property type="protein sequence ID" value="TCL54573.1"/>
    <property type="molecule type" value="Genomic_DNA"/>
</dbReference>
<name>A0A4R1QNN0_HYDET</name>
<evidence type="ECO:0000313" key="1">
    <source>
        <dbReference type="EMBL" id="TCL54573.1"/>
    </source>
</evidence>
<dbReference type="Proteomes" id="UP000295008">
    <property type="component" value="Unassembled WGS sequence"/>
</dbReference>
<comment type="caution">
    <text evidence="1">The sequence shown here is derived from an EMBL/GenBank/DDBJ whole genome shotgun (WGS) entry which is preliminary data.</text>
</comment>
<dbReference type="AlphaFoldDB" id="A0A4R1QNN0"/>
<protein>
    <submittedName>
        <fullName evidence="1">Uncharacterized protein</fullName>
    </submittedName>
</protein>
<accession>A0A4R1QNN0</accession>
<reference evidence="1 2" key="1">
    <citation type="submission" date="2019-03" db="EMBL/GenBank/DDBJ databases">
        <title>Genomic Encyclopedia of Type Strains, Phase IV (KMG-IV): sequencing the most valuable type-strain genomes for metagenomic binning, comparative biology and taxonomic classification.</title>
        <authorList>
            <person name="Goeker M."/>
        </authorList>
    </citation>
    <scope>NUCLEOTIDE SEQUENCE [LARGE SCALE GENOMIC DNA]</scope>
    <source>
        <strain evidence="1 2">LX-B</strain>
    </source>
</reference>
<dbReference type="RefSeq" id="WP_132018002.1">
    <property type="nucleotide sequence ID" value="NZ_SLUN01000062.1"/>
</dbReference>
<gene>
    <name evidence="1" type="ORF">EDC14_10621</name>
</gene>
<keyword evidence="2" id="KW-1185">Reference proteome</keyword>
<sequence>MKKTLWIIVAIIISGLFISHSYSQGNVAILIYETYFKNVVRISIINAASSGNEDEDIASIEQLNIIKNEMRNIVIIKKYTNNPNYGGAFKNNNFRLMCITVKIKEKKHKVREILYSTHDAVMIAREDDIFPDKKPQKFGEKIAVYEFKIPPRVNDLIKQCENRLPKEGFYFNTWTEKF</sequence>